<organism evidence="2">
    <name type="scientific">Polaromonas hydrogenivorans</name>
    <dbReference type="NCBI Taxonomy" id="335476"/>
    <lineage>
        <taxon>Bacteria</taxon>
        <taxon>Pseudomonadati</taxon>
        <taxon>Pseudomonadota</taxon>
        <taxon>Betaproteobacteria</taxon>
        <taxon>Burkholderiales</taxon>
        <taxon>Comamonadaceae</taxon>
        <taxon>Polaromonas</taxon>
    </lineage>
</organism>
<proteinExistence type="predicted"/>
<dbReference type="EMBL" id="CP157675">
    <property type="protein sequence ID" value="XBP71795.1"/>
    <property type="molecule type" value="Genomic_DNA"/>
</dbReference>
<evidence type="ECO:0000313" key="2">
    <source>
        <dbReference type="EMBL" id="XBP71795.1"/>
    </source>
</evidence>
<evidence type="ECO:0008006" key="3">
    <source>
        <dbReference type="Google" id="ProtNLM"/>
    </source>
</evidence>
<dbReference type="AlphaFoldDB" id="A0AAU7LWB7"/>
<reference evidence="2" key="1">
    <citation type="submission" date="2024-05" db="EMBL/GenBank/DDBJ databases">
        <authorList>
            <person name="Bunk B."/>
            <person name="Swiderski J."/>
            <person name="Sproer C."/>
            <person name="Thiel V."/>
        </authorList>
    </citation>
    <scope>NUCLEOTIDE SEQUENCE</scope>
    <source>
        <strain evidence="2">DSM 17735</strain>
    </source>
</reference>
<gene>
    <name evidence="2" type="ORF">ABLV49_08380</name>
</gene>
<keyword evidence="1" id="KW-1133">Transmembrane helix</keyword>
<keyword evidence="1" id="KW-0472">Membrane</keyword>
<keyword evidence="1" id="KW-0812">Transmembrane</keyword>
<feature type="transmembrane region" description="Helical" evidence="1">
    <location>
        <begin position="68"/>
        <end position="97"/>
    </location>
</feature>
<evidence type="ECO:0000256" key="1">
    <source>
        <dbReference type="SAM" id="Phobius"/>
    </source>
</evidence>
<protein>
    <recommendedName>
        <fullName evidence="3">YggT family protein</fullName>
    </recommendedName>
</protein>
<sequence>MLTVVIAIKLTAEIALLALLGQWLLGLMTGATRNTNPFYALLQLLGRPWIRAVRWLSPRVVLDQHVPLVAFFLLLLVWGAASLAKVSICLQIGVALCK</sequence>
<accession>A0AAU7LWB7</accession>
<feature type="transmembrane region" description="Helical" evidence="1">
    <location>
        <begin position="6"/>
        <end position="26"/>
    </location>
</feature>
<name>A0AAU7LWB7_9BURK</name>
<dbReference type="RefSeq" id="WP_349281147.1">
    <property type="nucleotide sequence ID" value="NZ_CBCSCU010000004.1"/>
</dbReference>